<keyword evidence="13" id="KW-0206">Cytoskeleton</keyword>
<dbReference type="Pfam" id="PF25034">
    <property type="entry name" value="Spectrin_SYNE1"/>
    <property type="match status" value="1"/>
</dbReference>
<feature type="coiled-coil region" evidence="15">
    <location>
        <begin position="6199"/>
        <end position="6226"/>
    </location>
</feature>
<feature type="coiled-coil region" evidence="15">
    <location>
        <begin position="4636"/>
        <end position="4770"/>
    </location>
</feature>
<keyword evidence="20" id="KW-1185">Reference proteome</keyword>
<dbReference type="SUPFAM" id="SSF47576">
    <property type="entry name" value="Calponin-homology domain, CH-domain"/>
    <property type="match status" value="1"/>
</dbReference>
<protein>
    <recommendedName>
        <fullName evidence="17">Calponin-homology (CH) domain-containing protein</fullName>
    </recommendedName>
</protein>
<evidence type="ECO:0000313" key="19">
    <source>
        <dbReference type="EMBL" id="KAI1240906.1"/>
    </source>
</evidence>
<feature type="coiled-coil region" evidence="15">
    <location>
        <begin position="761"/>
        <end position="849"/>
    </location>
</feature>
<dbReference type="InterPro" id="IPR013170">
    <property type="entry name" value="mRNA_splic_Cwf21_dom"/>
</dbReference>
<feature type="coiled-coil region" evidence="15">
    <location>
        <begin position="4452"/>
        <end position="4505"/>
    </location>
</feature>
<feature type="coiled-coil region" evidence="15">
    <location>
        <begin position="3452"/>
        <end position="3479"/>
    </location>
</feature>
<feature type="coiled-coil region" evidence="15">
    <location>
        <begin position="4126"/>
        <end position="4153"/>
    </location>
</feature>
<comment type="subcellular location">
    <subcellularLocation>
        <location evidence="3">Cytoplasm</location>
        <location evidence="3">Cytoskeleton</location>
    </subcellularLocation>
    <subcellularLocation>
        <location evidence="2">Cytoplasm</location>
        <location evidence="2">Myofibril</location>
        <location evidence="2">Sarcomere</location>
    </subcellularLocation>
    <subcellularLocation>
        <location evidence="1">Nucleus membrane</location>
    </subcellularLocation>
</comment>
<feature type="coiled-coil region" evidence="15">
    <location>
        <begin position="6662"/>
        <end position="6689"/>
    </location>
</feature>
<feature type="coiled-coil region" evidence="15">
    <location>
        <begin position="3398"/>
        <end position="3425"/>
    </location>
</feature>
<keyword evidence="5" id="KW-0963">Cytoplasm</keyword>
<keyword evidence="11" id="KW-0472">Membrane</keyword>
<dbReference type="Gene3D" id="1.20.58.60">
    <property type="match status" value="27"/>
</dbReference>
<feature type="coiled-coil region" evidence="15">
    <location>
        <begin position="2132"/>
        <end position="2162"/>
    </location>
</feature>
<proteinExistence type="inferred from homology"/>
<feature type="domain" description="Calponin-homology (CH)" evidence="17">
    <location>
        <begin position="207"/>
        <end position="312"/>
    </location>
</feature>
<dbReference type="SMART" id="SM00033">
    <property type="entry name" value="CH"/>
    <property type="match status" value="2"/>
</dbReference>
<gene>
    <name evidence="18" type="ORF">IHE44_000078</name>
    <name evidence="19" type="ORF">IHE44_0009354</name>
</gene>
<dbReference type="GO" id="GO:0003779">
    <property type="term" value="F:actin binding"/>
    <property type="evidence" value="ECO:0007669"/>
    <property type="project" value="UniProtKB-KW"/>
</dbReference>
<dbReference type="Pfam" id="PF00435">
    <property type="entry name" value="Spectrin"/>
    <property type="match status" value="5"/>
</dbReference>
<evidence type="ECO:0000259" key="17">
    <source>
        <dbReference type="PROSITE" id="PS50021"/>
    </source>
</evidence>
<comment type="similarity">
    <text evidence="4">Belongs to the nesprin family.</text>
</comment>
<reference evidence="19" key="3">
    <citation type="submission" date="2022-01" db="EMBL/GenBank/DDBJ databases">
        <authorList>
            <person name="Rubenstein D.R."/>
        </authorList>
    </citation>
    <scope>NUCLEOTIDE SEQUENCE</scope>
    <source>
        <strain evidence="19">SS15</strain>
        <tissue evidence="19">Liver</tissue>
    </source>
</reference>
<dbReference type="SUPFAM" id="SSF46966">
    <property type="entry name" value="Spectrin repeat"/>
    <property type="match status" value="35"/>
</dbReference>
<keyword evidence="9" id="KW-1133">Transmembrane helix</keyword>
<feature type="region of interest" description="Disordered" evidence="16">
    <location>
        <begin position="7535"/>
        <end position="7570"/>
    </location>
</feature>
<dbReference type="CDD" id="cd21241">
    <property type="entry name" value="CH_SYNE1_rpt1"/>
    <property type="match status" value="1"/>
</dbReference>
<feature type="coiled-coil region" evidence="15">
    <location>
        <begin position="2251"/>
        <end position="2278"/>
    </location>
</feature>
<dbReference type="FunFam" id="1.20.58.60:FF:000126">
    <property type="entry name" value="Spectrin repeat containing, nuclear envelope 1a"/>
    <property type="match status" value="1"/>
</dbReference>
<organism evidence="18">
    <name type="scientific">Lamprotornis superbus</name>
    <dbReference type="NCBI Taxonomy" id="245042"/>
    <lineage>
        <taxon>Eukaryota</taxon>
        <taxon>Metazoa</taxon>
        <taxon>Chordata</taxon>
        <taxon>Craniata</taxon>
        <taxon>Vertebrata</taxon>
        <taxon>Euteleostomi</taxon>
        <taxon>Archelosauria</taxon>
        <taxon>Archosauria</taxon>
        <taxon>Dinosauria</taxon>
        <taxon>Saurischia</taxon>
        <taxon>Theropoda</taxon>
        <taxon>Coelurosauria</taxon>
        <taxon>Aves</taxon>
        <taxon>Neognathae</taxon>
        <taxon>Neoaves</taxon>
        <taxon>Telluraves</taxon>
        <taxon>Australaves</taxon>
        <taxon>Passeriformes</taxon>
        <taxon>Sturnidae</taxon>
        <taxon>Lamprotornis</taxon>
    </lineage>
</organism>
<dbReference type="PANTHER" id="PTHR14514">
    <property type="entry name" value="PKA ANCHORING PROTEIN"/>
    <property type="match status" value="1"/>
</dbReference>
<dbReference type="Pfam" id="PF25035">
    <property type="entry name" value="SYNE1"/>
    <property type="match status" value="1"/>
</dbReference>
<feature type="compositionally biased region" description="Low complexity" evidence="16">
    <location>
        <begin position="7537"/>
        <end position="7555"/>
    </location>
</feature>
<dbReference type="Pfam" id="PF00307">
    <property type="entry name" value="CH"/>
    <property type="match status" value="2"/>
</dbReference>
<dbReference type="PROSITE" id="PS00019">
    <property type="entry name" value="ACTININ_1"/>
    <property type="match status" value="1"/>
</dbReference>
<evidence type="ECO:0000256" key="12">
    <source>
        <dbReference type="ARBA" id="ARBA00023203"/>
    </source>
</evidence>
<evidence type="ECO:0000256" key="10">
    <source>
        <dbReference type="ARBA" id="ARBA00023054"/>
    </source>
</evidence>
<evidence type="ECO:0000256" key="11">
    <source>
        <dbReference type="ARBA" id="ARBA00023136"/>
    </source>
</evidence>
<dbReference type="FunFam" id="1.20.58.60:FF:000248">
    <property type="entry name" value="Synaptic nuclear envelope 1"/>
    <property type="match status" value="1"/>
</dbReference>
<evidence type="ECO:0000256" key="5">
    <source>
        <dbReference type="ARBA" id="ARBA00022490"/>
    </source>
</evidence>
<evidence type="ECO:0000313" key="20">
    <source>
        <dbReference type="Proteomes" id="UP000618051"/>
    </source>
</evidence>
<evidence type="ECO:0000256" key="8">
    <source>
        <dbReference type="ARBA" id="ARBA00022737"/>
    </source>
</evidence>
<keyword evidence="7" id="KW-0812">Transmembrane</keyword>
<dbReference type="InterPro" id="IPR001715">
    <property type="entry name" value="CH_dom"/>
</dbReference>
<keyword evidence="6" id="KW-0597">Phosphoprotein</keyword>
<dbReference type="SMART" id="SM00150">
    <property type="entry name" value="SPEC"/>
    <property type="match status" value="31"/>
</dbReference>
<evidence type="ECO:0000256" key="16">
    <source>
        <dbReference type="SAM" id="MobiDB-lite"/>
    </source>
</evidence>
<evidence type="ECO:0000256" key="4">
    <source>
        <dbReference type="ARBA" id="ARBA00008619"/>
    </source>
</evidence>
<evidence type="ECO:0000256" key="15">
    <source>
        <dbReference type="SAM" id="Coils"/>
    </source>
</evidence>
<name>A0A835P4B1_9PASS</name>
<dbReference type="FunFam" id="1.20.58.60:FF:000104">
    <property type="entry name" value="Nesprin-1 isoform 1"/>
    <property type="match status" value="1"/>
</dbReference>
<dbReference type="InterPro" id="IPR047291">
    <property type="entry name" value="CH_SYNE1_rpt2"/>
</dbReference>
<dbReference type="PANTHER" id="PTHR14514:SF3">
    <property type="entry name" value="NESPRIN-1"/>
    <property type="match status" value="1"/>
</dbReference>
<dbReference type="InterPro" id="IPR057932">
    <property type="entry name" value="Spectrin_SYNE1_3"/>
</dbReference>
<dbReference type="InterPro" id="IPR056887">
    <property type="entry name" value="SYNE1/2_dom"/>
</dbReference>
<dbReference type="EMBL" id="JADDUC010000001">
    <property type="protein sequence ID" value="KAG0137239.1"/>
    <property type="molecule type" value="Genomic_DNA"/>
</dbReference>
<dbReference type="Proteomes" id="UP000618051">
    <property type="component" value="Unassembled WGS sequence"/>
</dbReference>
<feature type="coiled-coil region" evidence="15">
    <location>
        <begin position="1386"/>
        <end position="1447"/>
    </location>
</feature>
<dbReference type="Pfam" id="PF25803">
    <property type="entry name" value="Spectrin_SYNE1_2"/>
    <property type="match status" value="1"/>
</dbReference>
<dbReference type="PROSITE" id="PS00020">
    <property type="entry name" value="ACTININ_2"/>
    <property type="match status" value="1"/>
</dbReference>
<feature type="coiled-coil region" evidence="15">
    <location>
        <begin position="1250"/>
        <end position="1355"/>
    </location>
</feature>
<reference evidence="19 20" key="2">
    <citation type="journal article" date="2021" name="J. Hered.">
        <title>Feather Gene Expression Elucidates the Developmental Basis of Plumage Iridescence in African Starlings.</title>
        <authorList>
            <person name="Rubenstein D.R."/>
            <person name="Corvelo A."/>
            <person name="MacManes M.D."/>
            <person name="Maia R."/>
            <person name="Narzisi G."/>
            <person name="Rousaki A."/>
            <person name="Vandenabeele P."/>
            <person name="Shawkey M.D."/>
            <person name="Solomon J."/>
        </authorList>
    </citation>
    <scope>NUCLEOTIDE SEQUENCE [LARGE SCALE GENOMIC DNA]</scope>
    <source>
        <strain evidence="19">SS15</strain>
    </source>
</reference>
<reference evidence="18" key="1">
    <citation type="submission" date="2020-10" db="EMBL/GenBank/DDBJ databases">
        <title>Feather gene expression reveals the developmental basis of iridescence in African starlings.</title>
        <authorList>
            <person name="Rubenstein D.R."/>
        </authorList>
    </citation>
    <scope>NUCLEOTIDE SEQUENCE</scope>
    <source>
        <strain evidence="18">SS15</strain>
        <tissue evidence="18">Liver</tissue>
    </source>
</reference>
<evidence type="ECO:0000256" key="6">
    <source>
        <dbReference type="ARBA" id="ARBA00022553"/>
    </source>
</evidence>
<dbReference type="InterPro" id="IPR001589">
    <property type="entry name" value="Actinin_actin-bd_CS"/>
</dbReference>
<evidence type="ECO:0000256" key="7">
    <source>
        <dbReference type="ARBA" id="ARBA00022692"/>
    </source>
</evidence>
<feature type="domain" description="Calponin-homology (CH)" evidence="17">
    <location>
        <begin position="56"/>
        <end position="163"/>
    </location>
</feature>
<accession>A0A835P4B1</accession>
<dbReference type="GO" id="GO:0031965">
    <property type="term" value="C:nuclear membrane"/>
    <property type="evidence" value="ECO:0007669"/>
    <property type="project" value="UniProtKB-SubCell"/>
</dbReference>
<dbReference type="InterPro" id="IPR002017">
    <property type="entry name" value="Spectrin_repeat"/>
</dbReference>
<dbReference type="FunFam" id="1.20.58.60:FF:000139">
    <property type="entry name" value="nesprin-1 isoform X1"/>
    <property type="match status" value="1"/>
</dbReference>
<feature type="coiled-coil region" evidence="15">
    <location>
        <begin position="1636"/>
        <end position="1677"/>
    </location>
</feature>
<sequence>MLSVEVAIALPRPYGGQRWTGGKWTRCREIMASSRLVARSRDIANVMQRLQDEQESVQKRTFTKWINTHLAKRNPPMLVNDLFEDIKDGVMLIALLEVLSGQKLPCEQGRQLKRIHWVANIGTALKFLEGRRIKLVNINSTDIADGRPSIVLGLVWTIILYFQIEELTSNLPQLQPLSSSASSVESVVSSETASPPSKRKVVTKVQGSARKALLKWLQYTAAKQVGIEIKDFGQSWRSGVAFHSVIHAIRPDLVDIEKVKGRSNRENLEEAFTIAEAELGIPRLLDPEDVDVEKPDEKSVMTYVAQFLKYYPDPHHTVADVPENDKEDRLVLRDLKVWAEQFERDIARAQMAETSLQEKYQSFKHFRVQYEVKRKQFELATQSVRKDGKLSLDQAVVKQAWERVTSRMLDWHIHLDKSLPAPLGTIGAWLYRAEAALREEVTVQQAHEETANTIHRKLEQHKDLLKNIDGHKKAFHEIHRTRSVNGVPVPHDQLEDMADRFNFVVSSSELHLLKMEFLELKYRLLSLLVFAESKLKSWIIKYGRRESVELLLQNYISVIENSKFFEQYEVTYQILKRAAEMYAKANGSVEEVENVMKFMSDTTAQWRNLSVEVRSVRSMLEEVIANWDRYSSTVAGLQAWLEDAEKMLNQPEHSKKDFFRHLPHWIQQHTAMNDAGNFLIETCDETISRDLKQQLLLLNGRWRELFMQVKQYARADELDKIRKEYVDGVGHLTAFIDGSNKKFSTSVEVSFHDVKMFVQDLENIKQKLPAMEAQYKAVTRTVQLLTKEVSQEEANEMLGTLTRLKEQLGKVKEYSSALLYECQRLLSPLEELEKQITHFYESLEKVNEIISILDPEAQPTTVLKQKAQDLVAYQENCKKDVSLIERNSQSILQCVASTEVLQHFHQSTFQKKVTQVQLTFQNMVRKAGEWRKNIEANSRLMKKFEESRAELEKVIQIANCCLKEKGNPEELLRKHSEFFNQLDQRVLNAFLKACDELTDILPEQEQHSLQEAVRKLHRQWKDLQTEAPYHLIHLKIEVQKSKFLVTVEECKAELARQNKVLSREGNERMIKEHMLFFGDKGSYHLCEKRLQRMEELCQKLPVSDPVRGTLESSQRILKDLKSQIDSTYTKLTEHSDTWKGYKSRFSELANWISSTERELKKIKENVNDTAKYKQCKASVGEIRKHIHKHGENHSWLKSRLAVLTTLCPDLEAKETEDELYKLSNDFKRLLDLLAEIENTLGAVGDCVQYKEEVKSAIEELISNSKEVQAEAEKILDTESLLQAQQLLLHHQQRTRRLRAKRQDVQKQISQAKRLQIEGGLPSTVREDLQKLEGTLENMQQTMEKREEQLQVTINKWEQFERDKETVVKYLNQASSVLERILNFSSLESLSSELDQTKELSKQTEAMAVQAENLVKNSSEIQLGSKNKQSLQHQAKSIQEQVKKVEVTLEEDIKSMEMVKNKWDHFGNNFEALSIWIAEQEKELETLETSSSPLDIQISQIKDINKEIDGKITGISHLEEEAKSFSQFVTSGERAHIKAKLTQVKRYWEELRDRAQRLEGTITGNASAQQKYEESLKQVQQSVSEFEAKLAEPLTSCSSAAATYAALQDCTDLCHAVEKLSSPLASLSAGVRKVANKEKAAQEVTTLQQKYEKVLESAKEKQSLLENLLAQWQKQEKELSAFLAWLEGCEATGRPSEQYVSADRTKLEGELQALQDLRADIESHTSVYESLLQLNELLFPTASKQCVKIIKEKFEELDERWKALPQIVDKRINFLQSLVAEHGQFDELLLRFSDWIKQFLAELQATSEINTADQQLAASHNKNHSMEVESRKQELQSLKEHVEKLGSFSSPEDQQTLQGKTEDCFQIFQEASQITSQRRDALDQLRVFLELHSAASGVLHQLRQTVEKTGNMDKAKSELLEKELNGAIKDLNKLESDAVSLDGSLTKAQYHLKHSISGQRTSCRAMVDNLGVELEAVQNLLGTKQSEAEALGALQRSFMERKEQLLKSIEDTEEKTDKEGLKETTLQALQQRLRIFNQLDEELNSHQHELQWLMDKAKQIAQKDITLAPETDKEINCLESLWKDTKKAIHEKKEQSCVLIDLMKEYQSLKSTVMKVIDSANSASVTKSIWKDHEDVRRTLSKHEAAKNDLNDKQKDLDTFTNKGKHLLTELKRVHNCDSTALKTDMNSTVDKWLDVSERIDDNIDRLSVSVSLWDDILKTGDELDGWCNKCISQLNEGINNFSNSQRMEVLLKDFQSEVKNKELKLEQLSSKISELKELTHSQEPPADLQFIESDVRQKLEHAKELSETAKEMLKDFSTQKMQLQKLIGQTTDWLTQVEETLLSCARNLDPEALNKLKETQKDLQLQQSSIDSTRETLNSLCRKYHSVELEALGGTVTLLIKKYEAVNLLCSRTQARMQESLEKHFLYSMQEFQEWFSGVKAAVKESSDRSGDSKAIEAKLHDLQGVLDSITEGQKKLDAACKEGESLYGCLPKPVVSHIQEQVAKSNQNFQEFLSQCLNDKKALEACASHLGNFEDQYKKLALWMHDMEERISTEALGENKQLVSEKKKEVQKVEKFLEELLNSRDSFDQLSQTAQTLNEEGHGAGREVRLASQHLTNYQNMVKSVKEKLRTCQLALQEHLSFEEALQSMWSWVKEVQDKLASSQSTLGSKATLEKRLTQIQEILLLKGDGEVKLNMAIGKGEQALKSSNEEGQKVIQTELQTLKDVWNDIISTSVNWQSCLDSVISQWNDYLERKNQLEQWLENLDHKVEQPLEPQTGLKEKFAQLDHFQAIVSEIEDHSGDLQQLIEKAVELYEKTGDDSFGDAAQEELKTQFNDITTVAKEKMRKVEDIVKDHLLYLDAVHEFTDWLHSAKEELHRWSDASGDTPTIQKKLAKINVTELFKSETTFPALHEMEMCKAAQGLFSSDIELVESRQSGAGRLSRVEALAPAARRGTTAGGCQLLAAEMQALQADWRQWEESARRSQGGLRDLLSQMALSEREFAEQAGRLEEAVQRLGGQLAAWAQGLAAADSRSTDAEVVESWRKEKETLDALVKSEQMTDEIKTQLNDLCRFSRDLSTHSSKVSGLIKEYNSLCLQASKGCQSKEQILQQRFRTAFRDFQQWLVNARVTTAKCFDVPQNISEASASLQKIQEFLSESENGQQKLNLVASKGELLCSVLPKEKAKVIQDKSAAAKEDWKNFITTLHQKKSSLENLKIQMKDFEATAEPLQEWLTTTEKIVQGSSSRLHDLPSKRREQQKLQEKVSRMDRIVAEHQQFSQSVKDLQDWVADAVHMLDSYCHPTADKSVLDSRMLKLEGLLALKQEKEVQMKIVLTRGESVLQNTSLEGVPVIEGQLQNLKDSWASLLSACIQCKSQLEGALSKWTSYQEDVNQFSRWMEKVEASMNASERQYAELREKTAALSKAKLLNEEVLSHNSLLETIELKGKGMAEHYIAQLELQDLQERYKFLKERAKEAVTKTEGLLTLHQEYQRNLKAFEVWLEKEQEKLDCLSHLDGDAQEQEATLRDLQELQVHCAEGQALLNAAVHAREEVIPWGIPQIEDRALESLRQDWQVYQHRLSEARSQLNATVSKLRLMEKKFQKVNDWLTNLEEKVAIRTGRRSGRATKEMQLQQMKKWHEDITIYKDDVEEVGVLAQQILEENLTASRMGNQATQLTSRYQTLLLHVLEQIKFLEEEIRCMEESELSFSAYTNWYGATNKNFKNVITKFDVVDKKIMEKKVQKLEVLLSDMDIGHSLLKSAREKGERAIKYMEENEVDQLRKEIGDHVEQLEELAGSIRKEHMTSEKCLQLVKEFSDKYKAQTQWVMEYQAILHAPVEPKSELYEKKAQLSKYKSIQQTVLSHEPSIKSVTEKGEALCDLVNDVTLKNNIQDLQSSYQELCTKTKAYVETLEVRVKEHEDYNSDLQEGEKWLLHMSSRLASPDLMESNNPEIITQQLANHKAIMEEITGFEDRLNNLKINAQNIFKQNLSKIYKAIFRGQGTAILPYVYQTLEHELQKHVNHQDTLQQCQTWLSTVQSELKPTTWTAFSLADAVKKVKHFRALQEQANTYLDLLCSMCDLSDATVKSTAADIQQTKQTIEQQIMHSQYLSQGWEEIKQLKAELWIYFQDADQQLQNLKRRRAELELNIAQNMEFSQKLQSKQSALTSVTEKMNKLTQGQESPEHKETGELNNQWLDLCLQAHNLLMQREEDLQRTKDYHDRMNVVEVFLEKLTKESDAESTNVHLEALQKLAIVLRERRFALEDLKDQKQKMIEHLNLDDKELVKEQFSHFEQRWTQLEDLVKRKIQVSVSTLEELSLELMEWAEEQQPSVSEALKQSPPPDMAQSLLMDHLTICSELEAKQLVLKMLVKDADRVMTNLGLNERQELQKTVSDAQHHVACLSDLVGQRRKHLNKALSEKTQFLLAVFQATNQIHQHEKKVMFPEHICLLPEDVNKQIRTCKNTQANLKAYQNEVTGLWAQGRDLMKEATNQEKSEVLGKLQELQNVYDTVLHKCNQRLLELEKNIVSRKYFKEDLDKACHWLKQADIVTFPEVNVMNSDTELYSQLAKYQQILEQSPEYENLLLALQRDGQEVLPSLNEVDHSYLDEKLNSLPQQFNVVTALAKEKLYKVQEAIYARKEYASLIELTNKALTELEDQFINMDKAPAAVSAKEAASLQQTYRDLLDEAMSLAAAVDELNQKKEAFRSTGQPWQPDEMLKLATLYHKLKRQIEQKINLLEDTIEACQEHEKMCMQFEAQLETVKKEQVKVNEETLPIEEKLKIYHSLVGSLQDSGSLLKRITEHLEALSPQVDSSAYETTNHQVQAWQEKLKSLHSAIVDTVMECENRLVQSIDFKTEICRSLDWLRWVKTELNGTLSLDLKLQNIQEEIRKVQIHQEEVQSSLRIMNALSNKEKERYMKAKELIPADLEHTLAELAELDGEVQEAIHLRQATLNKAYSLCQRYYQVMQIANDWLEDAQEFLQSARNGLDVENSEENLRNHVEFFSTESQFNDNLKVLQGLVSEIEPFLQATASEQLVIEMMNDAEKKLSEFSVAKAASFHEAEKKLLTHKTLVSIVNSFHEKITALEEKALQLEKISNDASKASISRSMTTVWQRWTRLRNVAQEQEKILEDAVQEWKGFIDKIQKATIAIDELQGRLPESSVEKASKTELLELLDYHGSFLLEVDRQLSSLGLLKQHAVSMLQDVEVKPPSQKELPVMQEIKAMQDRCHNMQQKVKKGMKMVKQELKEREEVEAEINIVKCWIQETKEYLLSPDAEVDIQLQELQSLFGEVTTHRQAVEKLAEQQQNKYLGLYTILPSELSLHLAEVGLALIQTKERETQQIKTLNQEFDQKIQGIANELNTILSKLKKKTNDIAQAKLEQKILGDELDSCNIKLLELDASVQDFAEQNVPLAKQLANRIGKLTALHQQTIRQAEYRAAKLSQAASYLEEYNEMLEFILKWIEKANILVHGSITWNSSSQLRDQFKAYQSILDESGEIHGDLEAMSERIDYLASVYCTEGMSQQVLELGRRTEELQQVIKVQLPNLQDAAKDMKKFEIEVRALQAALEQAQATLTSPELGHLSLKEQLSHRQEAVVQYEQYEQEMKHLQQMIESAHREIQDKPIATSNIQELQVQISHNEELAQKIKGYQEQIASLNSKCKMLTMKAKHATMLLTVTEVEGLSEGMEELDSDLLPAHPTHPSMTAGRCHTLLSPVTEESGEEGTNSEISSPPACRSPSPDIAYYQALSAEQLQTEAAKIQSSTSATQEFYEPGLESSTSAKLDDLQRSWETLKNVISEKQRTLYEALERQQKYQDTLQSISTKMETTEIKLNESLEPAKSPESQMAEHQERLNEQLEEQRQEQALQRYRCEADELDHWLLSTRATLDTALLPAEEPMDMEAQLVDCQNMLVEIEQKVVALSELSVHNENLLMEGKAHTKDEAEQLAVKLRTLKGSLLELQRVLHDKQINIRQGSLQEKEETDLDFVSSQSPSVQEWLAQARTTRSQQQQNTLQQQKQLYSRPNRLIPGMPLYKEETEDEDKSLVSPVLVELNQAFEDVSSEAGRVEETLHLEQKLYDGVTATSVWLDGVEEQVFVATALLPEEETETYLCKQESLAKEIKDITEEVDKNKNLFAQVFPDSSDKRVIIEDTLDFLLRRLTLLESVNDLKLMFTSVADNKYLILQKLAEAADRPETEQMQVILQAEEGLKELDAGINELKKRIDKLQIDQPSIQELSKIQDKYDELLMIIGSRRSDLNQNMALKRQYERALQDLADLEYFQGLESHMILTETLFRKMSSLALLKETQSHAEIMTRASAILKLAHKRGVELEYILETWMHLDEDYQELTRQLESVEGNIPTVGLHLRSNLTEYQPKLYQVLDDGKRLLFSVSCSELEGQLNQLGECWLSNTSKVTKELHRLETILKHWTRYQSESNELTQWLQSAKERLQFWSQQSLTVPQELETVRDHLNSFLEFSKEVDAKSSQKSSVLSTGNQLLRLKKVDTAALRAGLSHIETQWTELLTQIPAVQEKLHQLQMDKIPSRHAITEVMSWISLMENVIQQDEENIKNVVGQKAIQGYVQKYKGFKIDLNCKQLTVDFVNQSVLQISSQDVETYTNFSSQIQLLESLQESWTEYENNVQCLKTWFETQEKKLKQQQKIGDQASVQNALKDCQELEESIRAKEKEVENVEQSGLSLVQNKKEEVSSAVMNTLQEINHSWANLDHMVSQLKILLQSVLDQWSIYKVAYEELNNYLTEARYSLSRFYLLTGSLEASLQDELEKQENNLQKFGSVTNELWNNLLQEIAERLRASRALLQLWQRYRDCYQQCSSTLRRREEQTNELLKTATSKDIADDEVTTWIRDCNDVLTDLKTAQESLVVLQELGEELKSQVEASAAAAIQSDHLSLNQNLSTLEQALRKQQAALQAGVLDYQTFAKSLEVLESWITEAEETLKEQDPSHSSDVLEIQSRMEQLKSQMLKFSSMAPDLDRLNELGYRLPLNDKEIKRMQNLNRHWSLISSQTTERFSKLQSFLLQQQTFLEKCGTWMDLLVQTEQKLALFQAEMFSRQQILHSIISDGQHLLEQGQVDDRDEFNLNLTLLSNQWQGVIRRAQQMRGIIDSRIHQWQRYRDMAEKLRRWLLEMSCQPVTELGSVPIPLQQARVLLDELKEKVLLRQQGSYILTVEAGKQLLLSADSGAEAVLQAELTEIQERWKIELENAVEGWRDDLAHLSLLKETLSVYISADDISILISERLNEWAVFSEKNKELCEWLTQMESKDYQEEIAVAQKNKIQLQQMGERLAKASHESKASEIEYKLGKINDRVKKLKETLVAVQQLDKNMSSLRSWLAHIESELSKPIVYETCDSEEIQRKLNEQQELQRDIEKHSTGVASVLNLCEVLLHDCDACATEAECDSIQQATRNLDRRIEETWRLWQKFLDDYSRFEEWLKASERTAAFPSSSGVLYTVAKEELKKFEAFQQEISLNNNKIEQIIVQGEQLIEKSEPLDAALTDDEHDLSDREVDLDESADLSDIRWHDKSADSVLSPHPSSNLSLPLSQPLRSERSGRDTPASVDSIPLEWDHDYDLSRDLETAVSRALHSEEDGGQEKDFYLRGAAGIADVEIPETLEAYVTLTENALKNISGEPGALEAHIRQLDKALDTSRFQIQQTENIIRSKTPTGPELDSTYKGYMKLLGECSGSIDSVRRLGYKLKEEEEKFSGLINMNSTETQTAGVIERWELIQAQALSKELRMKQNLQQWQQFNSDLNSIWAWLGETEEELEKLHHLDLSTDIQTIELRIKKLKELQKAIDNRKAIILSINLCSSEFTQSDSEESKKLQERLSQMNVRWEHDFHELSHGLLLWLENIDRRKNEIVPINPNQDSEILQDHHRLLMSPQSCSATSAPPAAPDRAGVPGANDRGGLQLCYGKQLCPLFPPHAKIHEWSSSVDGTFSHDFVNTKPSQQLYSVSANRALPAISHLLRKEECQGHQL</sequence>
<dbReference type="FunFam" id="1.10.418.10:FF:000033">
    <property type="entry name" value="nesprin-1 isoform X1"/>
    <property type="match status" value="1"/>
</dbReference>
<dbReference type="FunFam" id="1.20.58.60:FF:000112">
    <property type="entry name" value="nesprin-1 isoform X4"/>
    <property type="match status" value="1"/>
</dbReference>
<keyword evidence="14" id="KW-0539">Nucleus</keyword>
<dbReference type="GO" id="GO:0005856">
    <property type="term" value="C:cytoskeleton"/>
    <property type="evidence" value="ECO:0007669"/>
    <property type="project" value="UniProtKB-SubCell"/>
</dbReference>
<dbReference type="FunFam" id="1.20.58.60:FF:000231">
    <property type="entry name" value="Spectrin repeat containing, nuclear envelope 1a"/>
    <property type="match status" value="1"/>
</dbReference>
<evidence type="ECO:0000256" key="9">
    <source>
        <dbReference type="ARBA" id="ARBA00022989"/>
    </source>
</evidence>
<feature type="region of interest" description="Disordered" evidence="16">
    <location>
        <begin position="5715"/>
        <end position="5735"/>
    </location>
</feature>
<dbReference type="CDD" id="cd21243">
    <property type="entry name" value="CH_SYNE1_rpt2"/>
    <property type="match status" value="1"/>
</dbReference>
<keyword evidence="10 15" id="KW-0175">Coiled coil</keyword>
<evidence type="ECO:0000256" key="2">
    <source>
        <dbReference type="ARBA" id="ARBA00004204"/>
    </source>
</evidence>
<feature type="coiled-coil region" evidence="15">
    <location>
        <begin position="5545"/>
        <end position="5665"/>
    </location>
</feature>
<dbReference type="FunFam" id="1.20.58.60:FF:000181">
    <property type="entry name" value="Spectrin repeat containing, nuclear envelope 1a"/>
    <property type="match status" value="1"/>
</dbReference>
<keyword evidence="8" id="KW-0677">Repeat</keyword>
<dbReference type="InterPro" id="IPR057057">
    <property type="entry name" value="Spectrin_SYNE1"/>
</dbReference>
<dbReference type="SMART" id="SM01115">
    <property type="entry name" value="cwf21"/>
    <property type="match status" value="1"/>
</dbReference>
<feature type="coiled-coil region" evidence="15">
    <location>
        <begin position="1994"/>
        <end position="2055"/>
    </location>
</feature>
<dbReference type="InterPro" id="IPR018159">
    <property type="entry name" value="Spectrin/alpha-actinin"/>
</dbReference>
<feature type="coiled-coil region" evidence="15">
    <location>
        <begin position="6867"/>
        <end position="6920"/>
    </location>
</feature>
<comment type="caution">
    <text evidence="18">The sequence shown here is derived from an EMBL/GenBank/DDBJ whole genome shotgun (WGS) entry which is preliminary data.</text>
</comment>
<evidence type="ECO:0000256" key="1">
    <source>
        <dbReference type="ARBA" id="ARBA00004126"/>
    </source>
</evidence>
<evidence type="ECO:0000256" key="14">
    <source>
        <dbReference type="ARBA" id="ARBA00023242"/>
    </source>
</evidence>
<dbReference type="FunFam" id="1.10.418.10:FF:000037">
    <property type="entry name" value="nesprin-1 isoform X1"/>
    <property type="match status" value="1"/>
</dbReference>
<evidence type="ECO:0000256" key="13">
    <source>
        <dbReference type="ARBA" id="ARBA00023212"/>
    </source>
</evidence>
<dbReference type="PROSITE" id="PS50021">
    <property type="entry name" value="CH"/>
    <property type="match status" value="2"/>
</dbReference>
<dbReference type="GO" id="GO:0030017">
    <property type="term" value="C:sarcomere"/>
    <property type="evidence" value="ECO:0007669"/>
    <property type="project" value="UniProtKB-SubCell"/>
</dbReference>
<evidence type="ECO:0000313" key="18">
    <source>
        <dbReference type="EMBL" id="KAG0137239.1"/>
    </source>
</evidence>
<dbReference type="Gene3D" id="1.10.418.10">
    <property type="entry name" value="Calponin-like domain"/>
    <property type="match status" value="2"/>
</dbReference>
<dbReference type="EMBL" id="JADDUC020000003">
    <property type="protein sequence ID" value="KAI1240906.1"/>
    <property type="molecule type" value="Genomic_DNA"/>
</dbReference>
<dbReference type="OrthoDB" id="18853at2759"/>
<dbReference type="InterPro" id="IPR036872">
    <property type="entry name" value="CH_dom_sf"/>
</dbReference>
<dbReference type="InterPro" id="IPR047290">
    <property type="entry name" value="CH_SYNE1_rpt1"/>
</dbReference>
<evidence type="ECO:0000256" key="3">
    <source>
        <dbReference type="ARBA" id="ARBA00004245"/>
    </source>
</evidence>
<keyword evidence="12" id="KW-0009">Actin-binding</keyword>
<dbReference type="CDD" id="cd00176">
    <property type="entry name" value="SPEC"/>
    <property type="match status" value="3"/>
</dbReference>